<dbReference type="RefSeq" id="WP_083578143.1">
    <property type="nucleotide sequence ID" value="NZ_FQZE01000008.1"/>
</dbReference>
<gene>
    <name evidence="8" type="ORF">SAMN05444280_10882</name>
</gene>
<evidence type="ECO:0000259" key="7">
    <source>
        <dbReference type="Pfam" id="PF13396"/>
    </source>
</evidence>
<sequence>MEAIGGIIAFVSAVWVIYHVWTVNKGLSTGSKIIWTIFAVLFSIITAIVYLIVKKK</sequence>
<reference evidence="8 9" key="1">
    <citation type="submission" date="2016-11" db="EMBL/GenBank/DDBJ databases">
        <authorList>
            <person name="Jaros S."/>
            <person name="Januszkiewicz K."/>
            <person name="Wedrychowicz H."/>
        </authorList>
    </citation>
    <scope>NUCLEOTIDE SEQUENCE [LARGE SCALE GENOMIC DNA]</scope>
    <source>
        <strain evidence="8 9">DSM 27063</strain>
    </source>
</reference>
<dbReference type="EMBL" id="FQZE01000008">
    <property type="protein sequence ID" value="SHI94383.1"/>
    <property type="molecule type" value="Genomic_DNA"/>
</dbReference>
<dbReference type="Pfam" id="PF13396">
    <property type="entry name" value="PLDc_N"/>
    <property type="match status" value="1"/>
</dbReference>
<comment type="subcellular location">
    <subcellularLocation>
        <location evidence="1">Cell membrane</location>
        <topology evidence="1">Multi-pass membrane protein</topology>
    </subcellularLocation>
</comment>
<dbReference type="Proteomes" id="UP000184050">
    <property type="component" value="Unassembled WGS sequence"/>
</dbReference>
<evidence type="ECO:0000256" key="2">
    <source>
        <dbReference type="ARBA" id="ARBA00022475"/>
    </source>
</evidence>
<evidence type="ECO:0000313" key="9">
    <source>
        <dbReference type="Proteomes" id="UP000184050"/>
    </source>
</evidence>
<keyword evidence="3 6" id="KW-0812">Transmembrane</keyword>
<keyword evidence="2" id="KW-1003">Cell membrane</keyword>
<evidence type="ECO:0000256" key="1">
    <source>
        <dbReference type="ARBA" id="ARBA00004651"/>
    </source>
</evidence>
<organism evidence="8 9">
    <name type="scientific">Tangfeifania diversioriginum</name>
    <dbReference type="NCBI Taxonomy" id="1168035"/>
    <lineage>
        <taxon>Bacteria</taxon>
        <taxon>Pseudomonadati</taxon>
        <taxon>Bacteroidota</taxon>
        <taxon>Bacteroidia</taxon>
        <taxon>Marinilabiliales</taxon>
        <taxon>Prolixibacteraceae</taxon>
        <taxon>Tangfeifania</taxon>
    </lineage>
</organism>
<dbReference type="OrthoDB" id="982978at2"/>
<keyword evidence="9" id="KW-1185">Reference proteome</keyword>
<evidence type="ECO:0000256" key="6">
    <source>
        <dbReference type="SAM" id="Phobius"/>
    </source>
</evidence>
<keyword evidence="4 6" id="KW-1133">Transmembrane helix</keyword>
<feature type="transmembrane region" description="Helical" evidence="6">
    <location>
        <begin position="5"/>
        <end position="21"/>
    </location>
</feature>
<dbReference type="InterPro" id="IPR027379">
    <property type="entry name" value="CLS_N"/>
</dbReference>
<evidence type="ECO:0000256" key="3">
    <source>
        <dbReference type="ARBA" id="ARBA00022692"/>
    </source>
</evidence>
<evidence type="ECO:0000313" key="8">
    <source>
        <dbReference type="EMBL" id="SHI94383.1"/>
    </source>
</evidence>
<accession>A0A1M6F9N7</accession>
<dbReference type="GO" id="GO:0005886">
    <property type="term" value="C:plasma membrane"/>
    <property type="evidence" value="ECO:0007669"/>
    <property type="project" value="UniProtKB-SubCell"/>
</dbReference>
<dbReference type="AlphaFoldDB" id="A0A1M6F9N7"/>
<name>A0A1M6F9N7_9BACT</name>
<protein>
    <submittedName>
        <fullName evidence="8">Phospholipase_D-nuclease N-terminal</fullName>
    </submittedName>
</protein>
<feature type="transmembrane region" description="Helical" evidence="6">
    <location>
        <begin position="33"/>
        <end position="53"/>
    </location>
</feature>
<dbReference type="STRING" id="1168035.SAMN05444280_10882"/>
<evidence type="ECO:0000256" key="4">
    <source>
        <dbReference type="ARBA" id="ARBA00022989"/>
    </source>
</evidence>
<feature type="domain" description="Cardiolipin synthase N-terminal" evidence="7">
    <location>
        <begin position="13"/>
        <end position="53"/>
    </location>
</feature>
<keyword evidence="5 6" id="KW-0472">Membrane</keyword>
<proteinExistence type="predicted"/>
<evidence type="ECO:0000256" key="5">
    <source>
        <dbReference type="ARBA" id="ARBA00023136"/>
    </source>
</evidence>